<feature type="compositionally biased region" description="Low complexity" evidence="1">
    <location>
        <begin position="281"/>
        <end position="295"/>
    </location>
</feature>
<feature type="region of interest" description="Disordered" evidence="1">
    <location>
        <begin position="118"/>
        <end position="193"/>
    </location>
</feature>
<dbReference type="OrthoDB" id="10578089at2759"/>
<evidence type="ECO:0000313" key="2">
    <source>
        <dbReference type="EMBL" id="PNH12051.1"/>
    </source>
</evidence>
<dbReference type="AlphaFoldDB" id="A0A2J8AHS1"/>
<accession>A0A2J8AHS1</accession>
<name>A0A2J8AHS1_9CHLO</name>
<gene>
    <name evidence="2" type="ORF">TSOC_001046</name>
</gene>
<feature type="compositionally biased region" description="Basic and acidic residues" evidence="1">
    <location>
        <begin position="1"/>
        <end position="11"/>
    </location>
</feature>
<dbReference type="EMBL" id="PGGS01000016">
    <property type="protein sequence ID" value="PNH12051.1"/>
    <property type="molecule type" value="Genomic_DNA"/>
</dbReference>
<protein>
    <submittedName>
        <fullName evidence="2">Uncharacterized protein</fullName>
    </submittedName>
</protein>
<comment type="caution">
    <text evidence="2">The sequence shown here is derived from an EMBL/GenBank/DDBJ whole genome shotgun (WGS) entry which is preliminary data.</text>
</comment>
<organism evidence="2 3">
    <name type="scientific">Tetrabaena socialis</name>
    <dbReference type="NCBI Taxonomy" id="47790"/>
    <lineage>
        <taxon>Eukaryota</taxon>
        <taxon>Viridiplantae</taxon>
        <taxon>Chlorophyta</taxon>
        <taxon>core chlorophytes</taxon>
        <taxon>Chlorophyceae</taxon>
        <taxon>CS clade</taxon>
        <taxon>Chlamydomonadales</taxon>
        <taxon>Tetrabaenaceae</taxon>
        <taxon>Tetrabaena</taxon>
    </lineage>
</organism>
<feature type="compositionally biased region" description="Low complexity" evidence="1">
    <location>
        <begin position="136"/>
        <end position="148"/>
    </location>
</feature>
<dbReference type="Proteomes" id="UP000236333">
    <property type="component" value="Unassembled WGS sequence"/>
</dbReference>
<feature type="compositionally biased region" description="Low complexity" evidence="1">
    <location>
        <begin position="183"/>
        <end position="193"/>
    </location>
</feature>
<feature type="region of interest" description="Disordered" evidence="1">
    <location>
        <begin position="256"/>
        <end position="377"/>
    </location>
</feature>
<feature type="compositionally biased region" description="Low complexity" evidence="1">
    <location>
        <begin position="692"/>
        <end position="707"/>
    </location>
</feature>
<feature type="compositionally biased region" description="Low complexity" evidence="1">
    <location>
        <begin position="662"/>
        <end position="682"/>
    </location>
</feature>
<reference evidence="2 3" key="1">
    <citation type="journal article" date="2017" name="Mol. Biol. Evol.">
        <title>The 4-celled Tetrabaena socialis nuclear genome reveals the essential components for genetic control of cell number at the origin of multicellularity in the volvocine lineage.</title>
        <authorList>
            <person name="Featherston J."/>
            <person name="Arakaki Y."/>
            <person name="Hanschen E.R."/>
            <person name="Ferris P.J."/>
            <person name="Michod R.E."/>
            <person name="Olson B.J.S.C."/>
            <person name="Nozaki H."/>
            <person name="Durand P.M."/>
        </authorList>
    </citation>
    <scope>NUCLEOTIDE SEQUENCE [LARGE SCALE GENOMIC DNA]</scope>
    <source>
        <strain evidence="2 3">NIES-571</strain>
    </source>
</reference>
<keyword evidence="3" id="KW-1185">Reference proteome</keyword>
<feature type="compositionally biased region" description="Pro residues" evidence="1">
    <location>
        <begin position="296"/>
        <end position="330"/>
    </location>
</feature>
<feature type="region of interest" description="Disordered" evidence="1">
    <location>
        <begin position="662"/>
        <end position="734"/>
    </location>
</feature>
<feature type="compositionally biased region" description="Basic and acidic residues" evidence="1">
    <location>
        <begin position="18"/>
        <end position="34"/>
    </location>
</feature>
<feature type="region of interest" description="Disordered" evidence="1">
    <location>
        <begin position="1"/>
        <end position="82"/>
    </location>
</feature>
<feature type="region of interest" description="Disordered" evidence="1">
    <location>
        <begin position="541"/>
        <end position="560"/>
    </location>
</feature>
<feature type="compositionally biased region" description="Low complexity" evidence="1">
    <location>
        <begin position="332"/>
        <end position="345"/>
    </location>
</feature>
<proteinExistence type="predicted"/>
<evidence type="ECO:0000256" key="1">
    <source>
        <dbReference type="SAM" id="MobiDB-lite"/>
    </source>
</evidence>
<sequence length="734" mass="73686">MAERDAKERLAHTIAALERGELSQNKDDALEKESVGAGRASRSLGRPKQGQHPGPGGMLKRRAGPHATGEVGPPTFDPFGRTATLLTNPVEVAWRSTVATTIADPLPLAAAGVSPGTGGVGGGAGGTRSLAPLPPKSAAAAAATKPSGGPAPPRSVPSFPEGAPAGGGPDSPSRGAKTGELGGTTSSMGWGSSPLRLAEVPEAFWKTVSPAVHSQIAEFIFDQDYDPAKYIASQLDDLHARRGAALSKQAASVAAATLAAADPPPPEGRPQGGAGLPELRPAGGAAATPSGASAAPLPPGRSPSPSTPPPAPEPPPPPGVIIAWPSPPPTGRRAASPLRAAAASPVNSMGGAATEPGRASPQQQQQQQRVGSPESAGRAAVAAAAAAAAPSMMTKYEEMRLLRTTAALSAVLTADHTGVLGSGSVIHRGPGAVARSRWFRGDGTFEWLSVAVTAASEDGTTFAITWLHDRKGKTVSRFNILFDGESEEGLDELRRAALEHQRRLQQQLQYNAARDSVPLSAAPALHEAMLEGIVNRLGLQNWELPPPPPPPAAAVSSSDGATAAAGVGRSAAGALGPGVGAGASRVKSVATATSAGSMWHDEYGGGMSEYGGGGYGSGGEYDEYGGGEPSCAEMEEMSFGDIARWEVPFPARANRAHKAVASARARASTRPGRAVAAAAAGPPSGGADGEDAAAAGAPAGSTGAWASKPPVPVRANAGKRPAGGGPEDSRWAKP</sequence>
<evidence type="ECO:0000313" key="3">
    <source>
        <dbReference type="Proteomes" id="UP000236333"/>
    </source>
</evidence>